<dbReference type="Pfam" id="PF06074">
    <property type="entry name" value="Portal_Mu"/>
    <property type="match status" value="1"/>
</dbReference>
<comment type="caution">
    <text evidence="1">The sequence shown here is derived from an EMBL/GenBank/DDBJ whole genome shotgun (WGS) entry which is preliminary data.</text>
</comment>
<accession>A0A4U0YYK2</accession>
<dbReference type="EMBL" id="SWAU01000068">
    <property type="protein sequence ID" value="TKA96898.1"/>
    <property type="molecule type" value="Genomic_DNA"/>
</dbReference>
<sequence>MALLDAYGRPLQLRTLTEVQATGEAAGGITGVRQIWTDTVASGLTPQRLAAVLRACDQGELSDFLTLAEEMEERDPHYGSVLGIRKRAISGVVPHVVPGSDDARGREIAEAVEEHIAEHDGFPDLVEDMLDSLGKGFSVVEIHWAADKSRWWPERFERVEPRWLTYDRETGRELRLRSDSSPIEGIMLAPGHFIRHEARLKSGLAFRNGLARVVAFSWMCKAYTLKDWIAFIETYGLPLRLGRYGPEATAEDVRKLFQAVANIGTDAAAVLPKSMQIDFERGAAVQGDGVFETFARWADEQISKAVLGQTMTSDNGSSQSQANVHNEVRHDIARADARSVAGALNRDAVRPFVQANWGEQERYPRIVIEIPEPEDTAAIMTAVPALAAAGVRFRAAEIRSKLGFSDPGEKDEVIGGAPAAPPLAQNRGGCSCPTCRSELAMNKPGATPPADPPADPLDEIGADALAEWEEVQDDLLGPVERAILDAGSYEEAMAALAAVLPEMASSRLIDTLVQASFKARALGDLRDD</sequence>
<dbReference type="InterPro" id="IPR009279">
    <property type="entry name" value="Portal_Mu"/>
</dbReference>
<evidence type="ECO:0000313" key="1">
    <source>
        <dbReference type="EMBL" id="TKA96898.1"/>
    </source>
</evidence>
<gene>
    <name evidence="1" type="ORF">FAZ78_09000</name>
</gene>
<protein>
    <submittedName>
        <fullName evidence="1">DUF935 domain-containing protein</fullName>
    </submittedName>
</protein>
<dbReference type="Proteomes" id="UP000306340">
    <property type="component" value="Unassembled WGS sequence"/>
</dbReference>
<reference evidence="1 2" key="1">
    <citation type="submission" date="2019-04" db="EMBL/GenBank/DDBJ databases">
        <title>Crypto-aerobic microbial life in anoxic (sulfidic) marine sediments.</title>
        <authorList>
            <person name="Bhattacharya S."/>
            <person name="Roy C."/>
            <person name="Mondal N."/>
            <person name="Sarkar J."/>
            <person name="Mandal S."/>
            <person name="Rameez M.J."/>
            <person name="Ghosh W."/>
        </authorList>
    </citation>
    <scope>NUCLEOTIDE SEQUENCE [LARGE SCALE GENOMIC DNA]</scope>
    <source>
        <strain evidence="1 2">SBBC</strain>
    </source>
</reference>
<dbReference type="AlphaFoldDB" id="A0A4U0YYK2"/>
<dbReference type="RefSeq" id="WP_136792237.1">
    <property type="nucleotide sequence ID" value="NZ_SWAU01000068.1"/>
</dbReference>
<evidence type="ECO:0000313" key="2">
    <source>
        <dbReference type="Proteomes" id="UP000306340"/>
    </source>
</evidence>
<proteinExistence type="predicted"/>
<name>A0A4U0YYK2_9RHOB</name>
<organism evidence="1 2">
    <name type="scientific">Cereibacter changlensis</name>
    <dbReference type="NCBI Taxonomy" id="402884"/>
    <lineage>
        <taxon>Bacteria</taxon>
        <taxon>Pseudomonadati</taxon>
        <taxon>Pseudomonadota</taxon>
        <taxon>Alphaproteobacteria</taxon>
        <taxon>Rhodobacterales</taxon>
        <taxon>Paracoccaceae</taxon>
        <taxon>Cereibacter</taxon>
    </lineage>
</organism>